<feature type="region of interest" description="Disordered" evidence="1">
    <location>
        <begin position="140"/>
        <end position="161"/>
    </location>
</feature>
<organism evidence="3 4">
    <name type="scientific">Kingdonia uniflora</name>
    <dbReference type="NCBI Taxonomy" id="39325"/>
    <lineage>
        <taxon>Eukaryota</taxon>
        <taxon>Viridiplantae</taxon>
        <taxon>Streptophyta</taxon>
        <taxon>Embryophyta</taxon>
        <taxon>Tracheophyta</taxon>
        <taxon>Spermatophyta</taxon>
        <taxon>Magnoliopsida</taxon>
        <taxon>Ranunculales</taxon>
        <taxon>Circaeasteraceae</taxon>
        <taxon>Kingdonia</taxon>
    </lineage>
</organism>
<dbReference type="Proteomes" id="UP000541444">
    <property type="component" value="Unassembled WGS sequence"/>
</dbReference>
<feature type="compositionally biased region" description="Basic and acidic residues" evidence="1">
    <location>
        <begin position="471"/>
        <end position="486"/>
    </location>
</feature>
<feature type="compositionally biased region" description="Polar residues" evidence="1">
    <location>
        <begin position="555"/>
        <end position="571"/>
    </location>
</feature>
<evidence type="ECO:0000313" key="3">
    <source>
        <dbReference type="EMBL" id="KAF6167486.1"/>
    </source>
</evidence>
<dbReference type="AlphaFoldDB" id="A0A7J7NJY8"/>
<feature type="domain" description="Retrotransposon gag" evidence="2">
    <location>
        <begin position="371"/>
        <end position="437"/>
    </location>
</feature>
<evidence type="ECO:0000313" key="4">
    <source>
        <dbReference type="Proteomes" id="UP000541444"/>
    </source>
</evidence>
<dbReference type="Pfam" id="PF03732">
    <property type="entry name" value="Retrotrans_gag"/>
    <property type="match status" value="1"/>
</dbReference>
<keyword evidence="4" id="KW-1185">Reference proteome</keyword>
<dbReference type="InterPro" id="IPR005162">
    <property type="entry name" value="Retrotrans_gag_dom"/>
</dbReference>
<dbReference type="EMBL" id="JACGCM010000724">
    <property type="protein sequence ID" value="KAF6167486.1"/>
    <property type="molecule type" value="Genomic_DNA"/>
</dbReference>
<sequence>MASFKRRQIVAFKKFFANPKLLVIAMKPSETDMQQGLIQEAMRNQIEAPAIGTAPTIDAPTVGAPGIGSSSFATEIGVVVVTAEFLELENIQSTAKNLLLQVAPGEGLEVVKDLMVDDDVEVNLEVISSDYGGGLLKWKKGDEKDNDDKKDVEGNVKSEKGQPQTMVVTEVAKIDIVFFNQDEVVGEAYQASADQITVVSIKEQTLEVKKTKDEASQVAQTDVVISHQEEHVGEAGQSKEDVEHNKEEVDEGKDDDDRNSLNKADPEQDCLLSSEAGGYPLCVLASCGYWVRIVCPSLKQEMARGGRGRGRAVGHSHRGLCSGVLTDESVLSQVSLGFVPIDQGVFSLPVVPEYPGILLIPVVLIVSVEMRQFMDRFFEQYFPQSYRDVYISEFYMLEQGDMSISQYDQRFNELSRYVPFIVQDEEQRKMKILKGLRLYFWKFLIASGASSYRKILPKALAIEQNDIEELEPKDLRSQQRQDERPNKGKAVQGQYESLGLKRQKLEVTDGAPARVVGGQHSYRPHLSFRECWNCGEKGHSKRFFSKPDRGPQPLRQFQSSAGHQPRLQQIQ</sequence>
<evidence type="ECO:0000259" key="2">
    <source>
        <dbReference type="Pfam" id="PF03732"/>
    </source>
</evidence>
<reference evidence="3 4" key="1">
    <citation type="journal article" date="2020" name="IScience">
        <title>Genome Sequencing of the Endangered Kingdonia uniflora (Circaeasteraceae, Ranunculales) Reveals Potential Mechanisms of Evolutionary Specialization.</title>
        <authorList>
            <person name="Sun Y."/>
            <person name="Deng T."/>
            <person name="Zhang A."/>
            <person name="Moore M.J."/>
            <person name="Landis J.B."/>
            <person name="Lin N."/>
            <person name="Zhang H."/>
            <person name="Zhang X."/>
            <person name="Huang J."/>
            <person name="Zhang X."/>
            <person name="Sun H."/>
            <person name="Wang H."/>
        </authorList>
    </citation>
    <scope>NUCLEOTIDE SEQUENCE [LARGE SCALE GENOMIC DNA]</scope>
    <source>
        <strain evidence="3">TB1705</strain>
        <tissue evidence="3">Leaf</tissue>
    </source>
</reference>
<gene>
    <name evidence="3" type="ORF">GIB67_031687</name>
</gene>
<feature type="compositionally biased region" description="Basic and acidic residues" evidence="1">
    <location>
        <begin position="255"/>
        <end position="265"/>
    </location>
</feature>
<feature type="region of interest" description="Disordered" evidence="1">
    <location>
        <begin position="210"/>
        <end position="265"/>
    </location>
</feature>
<name>A0A7J7NJY8_9MAGN</name>
<comment type="caution">
    <text evidence="3">The sequence shown here is derived from an EMBL/GenBank/DDBJ whole genome shotgun (WGS) entry which is preliminary data.</text>
</comment>
<feature type="compositionally biased region" description="Basic and acidic residues" evidence="1">
    <location>
        <begin position="227"/>
        <end position="247"/>
    </location>
</feature>
<protein>
    <recommendedName>
        <fullName evidence="2">Retrotransposon gag domain-containing protein</fullName>
    </recommendedName>
</protein>
<accession>A0A7J7NJY8</accession>
<evidence type="ECO:0000256" key="1">
    <source>
        <dbReference type="SAM" id="MobiDB-lite"/>
    </source>
</evidence>
<feature type="compositionally biased region" description="Basic and acidic residues" evidence="1">
    <location>
        <begin position="140"/>
        <end position="160"/>
    </location>
</feature>
<proteinExistence type="predicted"/>
<feature type="region of interest" description="Disordered" evidence="1">
    <location>
        <begin position="542"/>
        <end position="571"/>
    </location>
</feature>
<feature type="region of interest" description="Disordered" evidence="1">
    <location>
        <begin position="471"/>
        <end position="495"/>
    </location>
</feature>